<dbReference type="InterPro" id="IPR032609">
    <property type="entry name" value="DUF4893"/>
</dbReference>
<reference evidence="2 3" key="1">
    <citation type="submission" date="2022-06" db="EMBL/GenBank/DDBJ databases">
        <title>Mesorhizobium sp. strain RP14 Genome sequencing and assembly.</title>
        <authorList>
            <person name="Kim I."/>
        </authorList>
    </citation>
    <scope>NUCLEOTIDE SEQUENCE [LARGE SCALE GENOMIC DNA]</scope>
    <source>
        <strain evidence="3">RP14(2022)</strain>
    </source>
</reference>
<evidence type="ECO:0000256" key="1">
    <source>
        <dbReference type="SAM" id="SignalP"/>
    </source>
</evidence>
<dbReference type="RefSeq" id="WP_252818387.1">
    <property type="nucleotide sequence ID" value="NZ_JAMXQS010000004.1"/>
</dbReference>
<proteinExistence type="predicted"/>
<protein>
    <submittedName>
        <fullName evidence="2">DUF4893 domain-containing protein</fullName>
    </submittedName>
</protein>
<organism evidence="2 3">
    <name type="scientific">Mesorhizobium liriopis</name>
    <dbReference type="NCBI Taxonomy" id="2953882"/>
    <lineage>
        <taxon>Bacteria</taxon>
        <taxon>Pseudomonadati</taxon>
        <taxon>Pseudomonadota</taxon>
        <taxon>Alphaproteobacteria</taxon>
        <taxon>Hyphomicrobiales</taxon>
        <taxon>Phyllobacteriaceae</taxon>
        <taxon>Mesorhizobium</taxon>
    </lineage>
</organism>
<dbReference type="EMBL" id="JAMXQS010000004">
    <property type="protein sequence ID" value="MCO6050089.1"/>
    <property type="molecule type" value="Genomic_DNA"/>
</dbReference>
<dbReference type="Pfam" id="PF16233">
    <property type="entry name" value="DUF4893"/>
    <property type="match status" value="1"/>
</dbReference>
<name>A0ABT1C5I3_9HYPH</name>
<feature type="chain" id="PRO_5045995541" evidence="1">
    <location>
        <begin position="21"/>
        <end position="191"/>
    </location>
</feature>
<feature type="signal peptide" evidence="1">
    <location>
        <begin position="1"/>
        <end position="20"/>
    </location>
</feature>
<comment type="caution">
    <text evidence="2">The sequence shown here is derived from an EMBL/GenBank/DDBJ whole genome shotgun (WGS) entry which is preliminary data.</text>
</comment>
<keyword evidence="3" id="KW-1185">Reference proteome</keyword>
<dbReference type="Proteomes" id="UP001205906">
    <property type="component" value="Unassembled WGS sequence"/>
</dbReference>
<sequence>MIRKLVCAALLLVASDPAFADGVVQKLITPPDQARLGKYDATRRTAFDEVRKTGNPDQRAHLDALATLPKRSFEGFDLSGNWQCRVTKVPSIAVLVTYDWFRCRVSDDGAGWKLDKLNGSQRVTGRFYDDGPMRMIFLGSGYIAGDKPKPYGRGRESDQVGYAFRSGPLSWRIEFPAPFYESKLDIIEFRR</sequence>
<accession>A0ABT1C5I3</accession>
<evidence type="ECO:0000313" key="2">
    <source>
        <dbReference type="EMBL" id="MCO6050089.1"/>
    </source>
</evidence>
<keyword evidence="1" id="KW-0732">Signal</keyword>
<gene>
    <name evidence="2" type="ORF">NGM99_09825</name>
</gene>
<evidence type="ECO:0000313" key="3">
    <source>
        <dbReference type="Proteomes" id="UP001205906"/>
    </source>
</evidence>